<organism evidence="2 3">
    <name type="scientific">Camellia sinensis</name>
    <name type="common">Tea plant</name>
    <name type="synonym">Thea sinensis</name>
    <dbReference type="NCBI Taxonomy" id="4442"/>
    <lineage>
        <taxon>Eukaryota</taxon>
        <taxon>Viridiplantae</taxon>
        <taxon>Streptophyta</taxon>
        <taxon>Embryophyta</taxon>
        <taxon>Tracheophyta</taxon>
        <taxon>Spermatophyta</taxon>
        <taxon>Magnoliopsida</taxon>
        <taxon>eudicotyledons</taxon>
        <taxon>Gunneridae</taxon>
        <taxon>Pentapetalae</taxon>
        <taxon>asterids</taxon>
        <taxon>Ericales</taxon>
        <taxon>Theaceae</taxon>
        <taxon>Camellia</taxon>
    </lineage>
</organism>
<dbReference type="EMBL" id="JACBKZ010000014">
    <property type="protein sequence ID" value="KAF5931515.1"/>
    <property type="molecule type" value="Genomic_DNA"/>
</dbReference>
<accession>A0A7J7FT33</accession>
<dbReference type="Proteomes" id="UP000593564">
    <property type="component" value="Unassembled WGS sequence"/>
</dbReference>
<comment type="caution">
    <text evidence="2">The sequence shown here is derived from an EMBL/GenBank/DDBJ whole genome shotgun (WGS) entry which is preliminary data.</text>
</comment>
<evidence type="ECO:0000313" key="2">
    <source>
        <dbReference type="EMBL" id="KAF5931515.1"/>
    </source>
</evidence>
<dbReference type="AlphaFoldDB" id="A0A7J7FT33"/>
<protein>
    <submittedName>
        <fullName evidence="2">Uncharacterized protein</fullName>
    </submittedName>
</protein>
<keyword evidence="3" id="KW-1185">Reference proteome</keyword>
<feature type="region of interest" description="Disordered" evidence="1">
    <location>
        <begin position="1"/>
        <end position="58"/>
    </location>
</feature>
<evidence type="ECO:0000313" key="3">
    <source>
        <dbReference type="Proteomes" id="UP000593564"/>
    </source>
</evidence>
<reference evidence="2 3" key="2">
    <citation type="submission" date="2020-07" db="EMBL/GenBank/DDBJ databases">
        <title>Genome assembly of wild tea tree DASZ reveals pedigree and selection history of tea varieties.</title>
        <authorList>
            <person name="Zhang W."/>
        </authorList>
    </citation>
    <scope>NUCLEOTIDE SEQUENCE [LARGE SCALE GENOMIC DNA]</scope>
    <source>
        <strain evidence="3">cv. G240</strain>
        <tissue evidence="2">Leaf</tissue>
    </source>
</reference>
<gene>
    <name evidence="2" type="ORF">HYC85_027686</name>
</gene>
<reference evidence="3" key="1">
    <citation type="journal article" date="2020" name="Nat. Commun.">
        <title>Genome assembly of wild tea tree DASZ reveals pedigree and selection history of tea varieties.</title>
        <authorList>
            <person name="Zhang W."/>
            <person name="Zhang Y."/>
            <person name="Qiu H."/>
            <person name="Guo Y."/>
            <person name="Wan H."/>
            <person name="Zhang X."/>
            <person name="Scossa F."/>
            <person name="Alseekh S."/>
            <person name="Zhang Q."/>
            <person name="Wang P."/>
            <person name="Xu L."/>
            <person name="Schmidt M.H."/>
            <person name="Jia X."/>
            <person name="Li D."/>
            <person name="Zhu A."/>
            <person name="Guo F."/>
            <person name="Chen W."/>
            <person name="Ni D."/>
            <person name="Usadel B."/>
            <person name="Fernie A.R."/>
            <person name="Wen W."/>
        </authorList>
    </citation>
    <scope>NUCLEOTIDE SEQUENCE [LARGE SCALE GENOMIC DNA]</scope>
    <source>
        <strain evidence="3">cv. G240</strain>
    </source>
</reference>
<sequence length="58" mass="6046">MVGSQESCQKETTRNPPAARGGPGPVRPGLEPNLGLGLGRHFENRPCLSAQPIGPLKA</sequence>
<proteinExistence type="predicted"/>
<evidence type="ECO:0000256" key="1">
    <source>
        <dbReference type="SAM" id="MobiDB-lite"/>
    </source>
</evidence>
<name>A0A7J7FT33_CAMSI</name>